<evidence type="ECO:0000256" key="15">
    <source>
        <dbReference type="PROSITE-ProRule" id="PRU01319"/>
    </source>
</evidence>
<evidence type="ECO:0000256" key="16">
    <source>
        <dbReference type="RuleBase" id="RU003515"/>
    </source>
</evidence>
<comment type="similarity">
    <text evidence="5 14 16">Belongs to the RNase HII family.</text>
</comment>
<comment type="function">
    <text evidence="3 14 16">Endonuclease that specifically degrades the RNA of RNA-DNA hybrids.</text>
</comment>
<dbReference type="SUPFAM" id="SSF53098">
    <property type="entry name" value="Ribonuclease H-like"/>
    <property type="match status" value="1"/>
</dbReference>
<dbReference type="InterPro" id="IPR036397">
    <property type="entry name" value="RNaseH_sf"/>
</dbReference>
<dbReference type="InterPro" id="IPR024567">
    <property type="entry name" value="RNase_HII/HIII_dom"/>
</dbReference>
<dbReference type="PANTHER" id="PTHR10954">
    <property type="entry name" value="RIBONUCLEASE H2 SUBUNIT A"/>
    <property type="match status" value="1"/>
</dbReference>
<proteinExistence type="inferred from homology"/>
<gene>
    <name evidence="14 18" type="primary">rnhB</name>
    <name evidence="18" type="ORF">GCM10023338_09990</name>
</gene>
<evidence type="ECO:0000256" key="4">
    <source>
        <dbReference type="ARBA" id="ARBA00004496"/>
    </source>
</evidence>
<evidence type="ECO:0000256" key="8">
    <source>
        <dbReference type="ARBA" id="ARBA00022490"/>
    </source>
</evidence>
<keyword evidence="8 14" id="KW-0963">Cytoplasm</keyword>
<name>A0ABP9MKH5_9GAMM</name>
<evidence type="ECO:0000256" key="13">
    <source>
        <dbReference type="ARBA" id="ARBA00023211"/>
    </source>
</evidence>
<keyword evidence="13 14" id="KW-0464">Manganese</keyword>
<keyword evidence="11 14" id="KW-0255">Endonuclease</keyword>
<dbReference type="NCBIfam" id="NF000595">
    <property type="entry name" value="PRK00015.1-3"/>
    <property type="match status" value="1"/>
</dbReference>
<dbReference type="Pfam" id="PF01351">
    <property type="entry name" value="RNase_HII"/>
    <property type="match status" value="1"/>
</dbReference>
<dbReference type="RefSeq" id="WP_077925188.1">
    <property type="nucleotide sequence ID" value="NZ_BAABKE010000003.1"/>
</dbReference>
<evidence type="ECO:0000256" key="7">
    <source>
        <dbReference type="ARBA" id="ARBA00019179"/>
    </source>
</evidence>
<comment type="caution">
    <text evidence="18">The sequence shown here is derived from an EMBL/GenBank/DDBJ whole genome shotgun (WGS) entry which is preliminary data.</text>
</comment>
<dbReference type="InterPro" id="IPR012337">
    <property type="entry name" value="RNaseH-like_sf"/>
</dbReference>
<feature type="binding site" evidence="14 15">
    <location>
        <position position="19"/>
    </location>
    <ligand>
        <name>a divalent metal cation</name>
        <dbReference type="ChEBI" id="CHEBI:60240"/>
    </ligand>
</feature>
<dbReference type="CDD" id="cd07182">
    <property type="entry name" value="RNase_HII_bacteria_HII_like"/>
    <property type="match status" value="1"/>
</dbReference>
<protein>
    <recommendedName>
        <fullName evidence="7 14">Ribonuclease HII</fullName>
        <shortName evidence="14">RNase HII</shortName>
        <ecNumber evidence="6 14">3.1.26.4</ecNumber>
    </recommendedName>
</protein>
<comment type="catalytic activity">
    <reaction evidence="1 14 15 16">
        <text>Endonucleolytic cleavage to 5'-phosphomonoester.</text>
        <dbReference type="EC" id="3.1.26.4"/>
    </reaction>
</comment>
<comment type="subcellular location">
    <subcellularLocation>
        <location evidence="4 14">Cytoplasm</location>
    </subcellularLocation>
</comment>
<evidence type="ECO:0000256" key="2">
    <source>
        <dbReference type="ARBA" id="ARBA00001946"/>
    </source>
</evidence>
<reference evidence="19" key="1">
    <citation type="journal article" date="2019" name="Int. J. Syst. Evol. Microbiol.">
        <title>The Global Catalogue of Microorganisms (GCM) 10K type strain sequencing project: providing services to taxonomists for standard genome sequencing and annotation.</title>
        <authorList>
            <consortium name="The Broad Institute Genomics Platform"/>
            <consortium name="The Broad Institute Genome Sequencing Center for Infectious Disease"/>
            <person name="Wu L."/>
            <person name="Ma J."/>
        </authorList>
    </citation>
    <scope>NUCLEOTIDE SEQUENCE [LARGE SCALE GENOMIC DNA]</scope>
    <source>
        <strain evidence="19">JCM 18424</strain>
    </source>
</reference>
<comment type="cofactor">
    <cofactor evidence="2">
        <name>Mg(2+)</name>
        <dbReference type="ChEBI" id="CHEBI:18420"/>
    </cofactor>
</comment>
<dbReference type="PROSITE" id="PS51975">
    <property type="entry name" value="RNASE_H_2"/>
    <property type="match status" value="1"/>
</dbReference>
<keyword evidence="12 14" id="KW-0378">Hydrolase</keyword>
<evidence type="ECO:0000313" key="18">
    <source>
        <dbReference type="EMBL" id="GAA5098023.1"/>
    </source>
</evidence>
<dbReference type="InterPro" id="IPR022898">
    <property type="entry name" value="RNase_HII"/>
</dbReference>
<dbReference type="HAMAP" id="MF_00052_B">
    <property type="entry name" value="RNase_HII_B"/>
    <property type="match status" value="1"/>
</dbReference>
<evidence type="ECO:0000256" key="6">
    <source>
        <dbReference type="ARBA" id="ARBA00012180"/>
    </source>
</evidence>
<evidence type="ECO:0000256" key="5">
    <source>
        <dbReference type="ARBA" id="ARBA00007383"/>
    </source>
</evidence>
<organism evidence="18 19">
    <name type="scientific">Wohlfahrtiimonas larvae</name>
    <dbReference type="NCBI Taxonomy" id="1157986"/>
    <lineage>
        <taxon>Bacteria</taxon>
        <taxon>Pseudomonadati</taxon>
        <taxon>Pseudomonadota</taxon>
        <taxon>Gammaproteobacteria</taxon>
        <taxon>Cardiobacteriales</taxon>
        <taxon>Ignatzschineriaceae</taxon>
        <taxon>Wohlfahrtiimonas</taxon>
    </lineage>
</organism>
<evidence type="ECO:0000256" key="11">
    <source>
        <dbReference type="ARBA" id="ARBA00022759"/>
    </source>
</evidence>
<evidence type="ECO:0000259" key="17">
    <source>
        <dbReference type="PROSITE" id="PS51975"/>
    </source>
</evidence>
<evidence type="ECO:0000256" key="14">
    <source>
        <dbReference type="HAMAP-Rule" id="MF_00052"/>
    </source>
</evidence>
<dbReference type="NCBIfam" id="NF000596">
    <property type="entry name" value="PRK00015.1-4"/>
    <property type="match status" value="1"/>
</dbReference>
<dbReference type="Gene3D" id="3.30.420.10">
    <property type="entry name" value="Ribonuclease H-like superfamily/Ribonuclease H"/>
    <property type="match status" value="1"/>
</dbReference>
<dbReference type="EC" id="3.1.26.4" evidence="6 14"/>
<feature type="binding site" evidence="14 15">
    <location>
        <position position="111"/>
    </location>
    <ligand>
        <name>a divalent metal cation</name>
        <dbReference type="ChEBI" id="CHEBI:60240"/>
    </ligand>
</feature>
<evidence type="ECO:0000256" key="9">
    <source>
        <dbReference type="ARBA" id="ARBA00022722"/>
    </source>
</evidence>
<dbReference type="InterPro" id="IPR001352">
    <property type="entry name" value="RNase_HII/HIII"/>
</dbReference>
<evidence type="ECO:0000256" key="12">
    <source>
        <dbReference type="ARBA" id="ARBA00022801"/>
    </source>
</evidence>
<sequence length="204" mass="22642">MQFELFSQDQDIVLIAGVDEAGRGPLCGDVYAAAVILDNHHGIEGLTDSKKISEKKRYIIAEEIKKKAKAWCIASASVEEIDQLNILQATFLAMKRAVDGLSIQPQLIRVDGNQNPKFPAHFQCETIVKGDLLHEEISAASILAKTARDLSMIELDKQYPDYGFAKHKGYGTKVHMEAIQTLGVLDVHRRSFSPIQKALSMHKV</sequence>
<evidence type="ECO:0000256" key="10">
    <source>
        <dbReference type="ARBA" id="ARBA00022723"/>
    </source>
</evidence>
<evidence type="ECO:0000256" key="1">
    <source>
        <dbReference type="ARBA" id="ARBA00000077"/>
    </source>
</evidence>
<keyword evidence="9 14" id="KW-0540">Nuclease</keyword>
<feature type="domain" description="RNase H type-2" evidence="17">
    <location>
        <begin position="13"/>
        <end position="204"/>
    </location>
</feature>
<feature type="binding site" evidence="14 15">
    <location>
        <position position="20"/>
    </location>
    <ligand>
        <name>a divalent metal cation</name>
        <dbReference type="ChEBI" id="CHEBI:60240"/>
    </ligand>
</feature>
<evidence type="ECO:0000256" key="3">
    <source>
        <dbReference type="ARBA" id="ARBA00004065"/>
    </source>
</evidence>
<evidence type="ECO:0000313" key="19">
    <source>
        <dbReference type="Proteomes" id="UP001500631"/>
    </source>
</evidence>
<comment type="cofactor">
    <cofactor evidence="14 15">
        <name>Mn(2+)</name>
        <dbReference type="ChEBI" id="CHEBI:29035"/>
    </cofactor>
    <cofactor evidence="14 15">
        <name>Mg(2+)</name>
        <dbReference type="ChEBI" id="CHEBI:18420"/>
    </cofactor>
    <text evidence="14 15">Manganese or magnesium. Binds 1 divalent metal ion per monomer in the absence of substrate. May bind a second metal ion after substrate binding.</text>
</comment>
<keyword evidence="10 14" id="KW-0479">Metal-binding</keyword>
<dbReference type="PANTHER" id="PTHR10954:SF18">
    <property type="entry name" value="RIBONUCLEASE HII"/>
    <property type="match status" value="1"/>
</dbReference>
<accession>A0ABP9MKH5</accession>
<keyword evidence="19" id="KW-1185">Reference proteome</keyword>
<dbReference type="EMBL" id="BAABKE010000003">
    <property type="protein sequence ID" value="GAA5098023.1"/>
    <property type="molecule type" value="Genomic_DNA"/>
</dbReference>
<dbReference type="Proteomes" id="UP001500631">
    <property type="component" value="Unassembled WGS sequence"/>
</dbReference>